<evidence type="ECO:0000313" key="1">
    <source>
        <dbReference type="EMBL" id="QSX77948.1"/>
    </source>
</evidence>
<organism evidence="1 2">
    <name type="scientific">Agrilutibacter solisilvae</name>
    <dbReference type="NCBI Taxonomy" id="2763317"/>
    <lineage>
        <taxon>Bacteria</taxon>
        <taxon>Pseudomonadati</taxon>
        <taxon>Pseudomonadota</taxon>
        <taxon>Gammaproteobacteria</taxon>
        <taxon>Lysobacterales</taxon>
        <taxon>Lysobacteraceae</taxon>
        <taxon>Agrilutibacter</taxon>
    </lineage>
</organism>
<name>A0A975AS62_9GAMM</name>
<gene>
    <name evidence="1" type="ORF">I8J32_014655</name>
</gene>
<proteinExistence type="predicted"/>
<keyword evidence="2" id="KW-1185">Reference proteome</keyword>
<reference evidence="1 2" key="1">
    <citation type="submission" date="2021-03" db="EMBL/GenBank/DDBJ databases">
        <title>Lysobacter sp. nov. isolated from soil of gangwondo yeongwol, south Korea.</title>
        <authorList>
            <person name="Kim K.R."/>
            <person name="Kim K.H."/>
            <person name="Jeon C.O."/>
        </authorList>
    </citation>
    <scope>NUCLEOTIDE SEQUENCE [LARGE SCALE GENOMIC DNA]</scope>
    <source>
        <strain evidence="1 2">R19</strain>
    </source>
</reference>
<dbReference type="AlphaFoldDB" id="A0A975AS62"/>
<protein>
    <submittedName>
        <fullName evidence="1">Uncharacterized protein</fullName>
    </submittedName>
</protein>
<dbReference type="RefSeq" id="WP_200615831.1">
    <property type="nucleotide sequence ID" value="NZ_CP071518.1"/>
</dbReference>
<dbReference type="EMBL" id="CP071518">
    <property type="protein sequence ID" value="QSX77948.1"/>
    <property type="molecule type" value="Genomic_DNA"/>
</dbReference>
<evidence type="ECO:0000313" key="2">
    <source>
        <dbReference type="Proteomes" id="UP000639274"/>
    </source>
</evidence>
<sequence length="190" mass="20987">MTEPVGAIDSDLVLAQRKVLAWVGQNVVSMQLMESMLKTVLAVMDGPGSFSITEVKKRSKAVAGKTLGSLVEDLLSNLPIDVPEVKEGFKRRVKQRNRLVHHFHADNGVEFRTVEGCASIVAKLQAEQALIREFNASLQGMLLAIGAGMRSAILDWPELAEFDEMMLRLLESTDSKYWPTIISMEMVPAC</sequence>
<dbReference type="KEGG" id="lsf:I8J32_014655"/>
<dbReference type="Proteomes" id="UP000639274">
    <property type="component" value="Chromosome"/>
</dbReference>
<accession>A0A975AS62</accession>